<evidence type="ECO:0000256" key="1">
    <source>
        <dbReference type="ARBA" id="ARBA00010254"/>
    </source>
</evidence>
<keyword evidence="2 6" id="KW-0699">rRNA-binding</keyword>
<accession>A0A1Q2HPN2</accession>
<dbReference type="NCBIfam" id="NF004123">
    <property type="entry name" value="PRK05610.1"/>
    <property type="match status" value="1"/>
</dbReference>
<dbReference type="Gene3D" id="2.40.50.140">
    <property type="entry name" value="Nucleic acid-binding proteins"/>
    <property type="match status" value="1"/>
</dbReference>
<dbReference type="NCBIfam" id="TIGR03635">
    <property type="entry name" value="uS17_bact"/>
    <property type="match status" value="1"/>
</dbReference>
<keyword evidence="3 6" id="KW-0694">RNA-binding</keyword>
<evidence type="ECO:0000313" key="9">
    <source>
        <dbReference type="Proteomes" id="UP000188273"/>
    </source>
</evidence>
<comment type="subunit">
    <text evidence="6">Part of the 30S ribosomal subunit.</text>
</comment>
<dbReference type="GO" id="GO:0006412">
    <property type="term" value="P:translation"/>
    <property type="evidence" value="ECO:0007669"/>
    <property type="project" value="UniProtKB-UniRule"/>
</dbReference>
<dbReference type="GO" id="GO:0022627">
    <property type="term" value="C:cytosolic small ribosomal subunit"/>
    <property type="evidence" value="ECO:0007669"/>
    <property type="project" value="UniProtKB-UniRule"/>
</dbReference>
<evidence type="ECO:0000256" key="3">
    <source>
        <dbReference type="ARBA" id="ARBA00022884"/>
    </source>
</evidence>
<dbReference type="InterPro" id="IPR000266">
    <property type="entry name" value="Ribosomal_uS17"/>
</dbReference>
<keyword evidence="9" id="KW-1185">Reference proteome</keyword>
<dbReference type="OrthoDB" id="9811714at2"/>
<dbReference type="SUPFAM" id="SSF50249">
    <property type="entry name" value="Nucleic acid-binding proteins"/>
    <property type="match status" value="1"/>
</dbReference>
<dbReference type="RefSeq" id="WP_077540019.1">
    <property type="nucleotide sequence ID" value="NZ_CP019633.1"/>
</dbReference>
<dbReference type="PROSITE" id="PS00056">
    <property type="entry name" value="RIBOSOMAL_S17"/>
    <property type="match status" value="1"/>
</dbReference>
<dbReference type="InterPro" id="IPR012340">
    <property type="entry name" value="NA-bd_OB-fold"/>
</dbReference>
<dbReference type="HAMAP" id="MF_01345_B">
    <property type="entry name" value="Ribosomal_uS17_B"/>
    <property type="match status" value="1"/>
</dbReference>
<sequence>MEGKVFKTRRGTVVSRSGDKAIRVQIDYNVKHPVYGKYVKRRTKLGVHDPKNIASVGDIVDIVECRPVSKTISWRLVGLVEQANIK</sequence>
<name>A0A1Q2HPN2_9BACT</name>
<dbReference type="PRINTS" id="PR00973">
    <property type="entry name" value="RIBOSOMALS17"/>
</dbReference>
<evidence type="ECO:0000256" key="7">
    <source>
        <dbReference type="RuleBase" id="RU003872"/>
    </source>
</evidence>
<dbReference type="Proteomes" id="UP000188273">
    <property type="component" value="Chromosome"/>
</dbReference>
<dbReference type="PANTHER" id="PTHR10744:SF1">
    <property type="entry name" value="SMALL RIBOSOMAL SUBUNIT PROTEIN US17M"/>
    <property type="match status" value="1"/>
</dbReference>
<dbReference type="GO" id="GO:0003735">
    <property type="term" value="F:structural constituent of ribosome"/>
    <property type="evidence" value="ECO:0007669"/>
    <property type="project" value="UniProtKB-UniRule"/>
</dbReference>
<dbReference type="Pfam" id="PF00366">
    <property type="entry name" value="Ribosomal_S17"/>
    <property type="match status" value="1"/>
</dbReference>
<reference evidence="9" key="1">
    <citation type="submission" date="2017-02" db="EMBL/GenBank/DDBJ databases">
        <title>Comparative genomics and description of representatives of a novel lineage of planctomycetes thriving in anoxic sediments.</title>
        <authorList>
            <person name="Spring S."/>
            <person name="Bunk B."/>
            <person name="Sproer C."/>
            <person name="Klenk H.-P."/>
        </authorList>
    </citation>
    <scope>NUCLEOTIDE SEQUENCE [LARGE SCALE GENOMIC DNA]</scope>
    <source>
        <strain evidence="9">L21-RPul-D3</strain>
    </source>
</reference>
<organism evidence="8 9">
    <name type="scientific">Sedimentisphaera cyanobacteriorum</name>
    <dbReference type="NCBI Taxonomy" id="1940790"/>
    <lineage>
        <taxon>Bacteria</taxon>
        <taxon>Pseudomonadati</taxon>
        <taxon>Planctomycetota</taxon>
        <taxon>Phycisphaerae</taxon>
        <taxon>Sedimentisphaerales</taxon>
        <taxon>Sedimentisphaeraceae</taxon>
        <taxon>Sedimentisphaera</taxon>
    </lineage>
</organism>
<keyword evidence="5 6" id="KW-0687">Ribonucleoprotein</keyword>
<dbReference type="GO" id="GO:0019843">
    <property type="term" value="F:rRNA binding"/>
    <property type="evidence" value="ECO:0007669"/>
    <property type="project" value="UniProtKB-UniRule"/>
</dbReference>
<dbReference type="InterPro" id="IPR019984">
    <property type="entry name" value="Ribosomal_uS17_bact/chlr"/>
</dbReference>
<dbReference type="EMBL" id="CP019633">
    <property type="protein sequence ID" value="AQQ09422.1"/>
    <property type="molecule type" value="Genomic_DNA"/>
</dbReference>
<keyword evidence="4 6" id="KW-0689">Ribosomal protein</keyword>
<dbReference type="KEGG" id="pbu:L21SP3_01227"/>
<dbReference type="STRING" id="1940790.L21SP3_01227"/>
<evidence type="ECO:0000256" key="6">
    <source>
        <dbReference type="HAMAP-Rule" id="MF_01345"/>
    </source>
</evidence>
<comment type="similarity">
    <text evidence="1 6 7">Belongs to the universal ribosomal protein uS17 family.</text>
</comment>
<evidence type="ECO:0000313" key="8">
    <source>
        <dbReference type="EMBL" id="AQQ09422.1"/>
    </source>
</evidence>
<dbReference type="PANTHER" id="PTHR10744">
    <property type="entry name" value="40S RIBOSOMAL PROTEIN S11 FAMILY MEMBER"/>
    <property type="match status" value="1"/>
</dbReference>
<gene>
    <name evidence="6 8" type="primary">rpsQ</name>
    <name evidence="8" type="ORF">L21SP3_01227</name>
</gene>
<dbReference type="InterPro" id="IPR019979">
    <property type="entry name" value="Ribosomal_uS17_CS"/>
</dbReference>
<evidence type="ECO:0000256" key="5">
    <source>
        <dbReference type="ARBA" id="ARBA00023274"/>
    </source>
</evidence>
<evidence type="ECO:0000256" key="2">
    <source>
        <dbReference type="ARBA" id="ARBA00022730"/>
    </source>
</evidence>
<dbReference type="CDD" id="cd00364">
    <property type="entry name" value="Ribosomal_uS17"/>
    <property type="match status" value="1"/>
</dbReference>
<comment type="function">
    <text evidence="6">One of the primary rRNA binding proteins, it binds specifically to the 5'-end of 16S ribosomal RNA.</text>
</comment>
<proteinExistence type="inferred from homology"/>
<protein>
    <recommendedName>
        <fullName evidence="6">Small ribosomal subunit protein uS17</fullName>
    </recommendedName>
</protein>
<evidence type="ECO:0000256" key="4">
    <source>
        <dbReference type="ARBA" id="ARBA00022980"/>
    </source>
</evidence>
<dbReference type="AlphaFoldDB" id="A0A1Q2HPN2"/>